<gene>
    <name evidence="2" type="ORF">NCTC10741_01930</name>
</gene>
<reference evidence="2 3" key="1">
    <citation type="submission" date="2018-12" db="EMBL/GenBank/DDBJ databases">
        <authorList>
            <consortium name="Pathogen Informatics"/>
        </authorList>
    </citation>
    <scope>NUCLEOTIDE SEQUENCE [LARGE SCALE GENOMIC DNA]</scope>
    <source>
        <strain evidence="2 3">NCTC10741</strain>
    </source>
</reference>
<sequence length="64" mass="6782">MLLTTKQLEAKYGISANTWRYWRSIGTGPAAIVLGKRKVLYDAAVVEAWVQAGAENAETGGGAA</sequence>
<dbReference type="RefSeq" id="WP_126195982.1">
    <property type="nucleotide sequence ID" value="NZ_CP085954.1"/>
</dbReference>
<dbReference type="Pfam" id="PF12728">
    <property type="entry name" value="HTH_17"/>
    <property type="match status" value="1"/>
</dbReference>
<dbReference type="EMBL" id="LR131273">
    <property type="protein sequence ID" value="VDR38798.1"/>
    <property type="molecule type" value="Genomic_DNA"/>
</dbReference>
<evidence type="ECO:0000313" key="3">
    <source>
        <dbReference type="Proteomes" id="UP000271626"/>
    </source>
</evidence>
<dbReference type="SUPFAM" id="SSF46955">
    <property type="entry name" value="Putative DNA-binding domain"/>
    <property type="match status" value="1"/>
</dbReference>
<name>A0A3P8KFP1_TSUPA</name>
<feature type="domain" description="Helix-turn-helix" evidence="1">
    <location>
        <begin position="2"/>
        <end position="52"/>
    </location>
</feature>
<protein>
    <recommendedName>
        <fullName evidence="1">Helix-turn-helix domain-containing protein</fullName>
    </recommendedName>
</protein>
<dbReference type="AlphaFoldDB" id="A0A3P8KFP1"/>
<dbReference type="InterPro" id="IPR036388">
    <property type="entry name" value="WH-like_DNA-bd_sf"/>
</dbReference>
<dbReference type="InterPro" id="IPR009061">
    <property type="entry name" value="DNA-bd_dom_put_sf"/>
</dbReference>
<dbReference type="OrthoDB" id="4330189at2"/>
<evidence type="ECO:0000313" key="2">
    <source>
        <dbReference type="EMBL" id="VDR38798.1"/>
    </source>
</evidence>
<accession>A0A3P8KFP1</accession>
<dbReference type="Proteomes" id="UP000271626">
    <property type="component" value="Chromosome"/>
</dbReference>
<dbReference type="InterPro" id="IPR041657">
    <property type="entry name" value="HTH_17"/>
</dbReference>
<evidence type="ECO:0000259" key="1">
    <source>
        <dbReference type="Pfam" id="PF12728"/>
    </source>
</evidence>
<organism evidence="2 3">
    <name type="scientific">Tsukamurella paurometabola</name>
    <name type="common">Corynebacterium paurometabolum</name>
    <dbReference type="NCBI Taxonomy" id="2061"/>
    <lineage>
        <taxon>Bacteria</taxon>
        <taxon>Bacillati</taxon>
        <taxon>Actinomycetota</taxon>
        <taxon>Actinomycetes</taxon>
        <taxon>Mycobacteriales</taxon>
        <taxon>Tsukamurellaceae</taxon>
        <taxon>Tsukamurella</taxon>
    </lineage>
</organism>
<dbReference type="Gene3D" id="1.10.10.10">
    <property type="entry name" value="Winged helix-like DNA-binding domain superfamily/Winged helix DNA-binding domain"/>
    <property type="match status" value="1"/>
</dbReference>
<proteinExistence type="predicted"/>